<dbReference type="InterPro" id="IPR032675">
    <property type="entry name" value="LRR_dom_sf"/>
</dbReference>
<evidence type="ECO:0008006" key="9">
    <source>
        <dbReference type="Google" id="ProtNLM"/>
    </source>
</evidence>
<dbReference type="SUPFAM" id="SSF52047">
    <property type="entry name" value="RNI-like"/>
    <property type="match status" value="2"/>
</dbReference>
<evidence type="ECO:0000313" key="7">
    <source>
        <dbReference type="EMBL" id="KAF2305443.1"/>
    </source>
</evidence>
<dbReference type="EMBL" id="JAAGAX010000008">
    <property type="protein sequence ID" value="KAF2305443.1"/>
    <property type="molecule type" value="Genomic_DNA"/>
</dbReference>
<dbReference type="Gene3D" id="3.80.10.10">
    <property type="entry name" value="Ribonuclease Inhibitor"/>
    <property type="match status" value="4"/>
</dbReference>
<evidence type="ECO:0000256" key="4">
    <source>
        <dbReference type="ARBA" id="ARBA00022737"/>
    </source>
</evidence>
<gene>
    <name evidence="7" type="ORF">GH714_005328</name>
</gene>
<comment type="subcellular location">
    <subcellularLocation>
        <location evidence="1">Membrane</location>
        <topology evidence="1">Single-pass membrane protein</topology>
    </subcellularLocation>
</comment>
<reference evidence="7 8" key="1">
    <citation type="journal article" date="2020" name="Mol. Plant">
        <title>The Chromosome-Based Rubber Tree Genome Provides New Insights into Spurge Genome Evolution and Rubber Biosynthesis.</title>
        <authorList>
            <person name="Liu J."/>
            <person name="Shi C."/>
            <person name="Shi C.C."/>
            <person name="Li W."/>
            <person name="Zhang Q.J."/>
            <person name="Zhang Y."/>
            <person name="Li K."/>
            <person name="Lu H.F."/>
            <person name="Shi C."/>
            <person name="Zhu S.T."/>
            <person name="Xiao Z.Y."/>
            <person name="Nan H."/>
            <person name="Yue Y."/>
            <person name="Zhu X.G."/>
            <person name="Wu Y."/>
            <person name="Hong X.N."/>
            <person name="Fan G.Y."/>
            <person name="Tong Y."/>
            <person name="Zhang D."/>
            <person name="Mao C.L."/>
            <person name="Liu Y.L."/>
            <person name="Hao S.J."/>
            <person name="Liu W.Q."/>
            <person name="Lv M.Q."/>
            <person name="Zhang H.B."/>
            <person name="Liu Y."/>
            <person name="Hu-Tang G.R."/>
            <person name="Wang J.P."/>
            <person name="Wang J.H."/>
            <person name="Sun Y.H."/>
            <person name="Ni S.B."/>
            <person name="Chen W.B."/>
            <person name="Zhang X.C."/>
            <person name="Jiao Y.N."/>
            <person name="Eichler E.E."/>
            <person name="Li G.H."/>
            <person name="Liu X."/>
            <person name="Gao L.Z."/>
        </authorList>
    </citation>
    <scope>NUCLEOTIDE SEQUENCE [LARGE SCALE GENOMIC DNA]</scope>
    <source>
        <strain evidence="8">cv. GT1</strain>
        <tissue evidence="7">Leaf</tissue>
    </source>
</reference>
<evidence type="ECO:0000313" key="8">
    <source>
        <dbReference type="Proteomes" id="UP000467840"/>
    </source>
</evidence>
<proteinExistence type="predicted"/>
<keyword evidence="3" id="KW-0812">Transmembrane</keyword>
<keyword evidence="2" id="KW-0433">Leucine-rich repeat</keyword>
<dbReference type="SMART" id="SM00369">
    <property type="entry name" value="LRR_TYP"/>
    <property type="match status" value="6"/>
</dbReference>
<evidence type="ECO:0000256" key="5">
    <source>
        <dbReference type="ARBA" id="ARBA00022989"/>
    </source>
</evidence>
<comment type="caution">
    <text evidence="7">The sequence shown here is derived from an EMBL/GenBank/DDBJ whole genome shotgun (WGS) entry which is preliminary data.</text>
</comment>
<organism evidence="7 8">
    <name type="scientific">Hevea brasiliensis</name>
    <name type="common">Para rubber tree</name>
    <name type="synonym">Siphonia brasiliensis</name>
    <dbReference type="NCBI Taxonomy" id="3981"/>
    <lineage>
        <taxon>Eukaryota</taxon>
        <taxon>Viridiplantae</taxon>
        <taxon>Streptophyta</taxon>
        <taxon>Embryophyta</taxon>
        <taxon>Tracheophyta</taxon>
        <taxon>Spermatophyta</taxon>
        <taxon>Magnoliopsida</taxon>
        <taxon>eudicotyledons</taxon>
        <taxon>Gunneridae</taxon>
        <taxon>Pentapetalae</taxon>
        <taxon>rosids</taxon>
        <taxon>fabids</taxon>
        <taxon>Malpighiales</taxon>
        <taxon>Euphorbiaceae</taxon>
        <taxon>Crotonoideae</taxon>
        <taxon>Micrandreae</taxon>
        <taxon>Hevea</taxon>
    </lineage>
</organism>
<dbReference type="InterPro" id="IPR051809">
    <property type="entry name" value="Plant_receptor-like_S/T_kinase"/>
</dbReference>
<keyword evidence="6" id="KW-0472">Membrane</keyword>
<accession>A0A6A6LZ88</accession>
<dbReference type="InterPro" id="IPR003591">
    <property type="entry name" value="Leu-rich_rpt_typical-subtyp"/>
</dbReference>
<evidence type="ECO:0000256" key="6">
    <source>
        <dbReference type="ARBA" id="ARBA00023136"/>
    </source>
</evidence>
<name>A0A6A6LZ88_HEVBR</name>
<dbReference type="Pfam" id="PF00560">
    <property type="entry name" value="LRR_1"/>
    <property type="match status" value="6"/>
</dbReference>
<keyword evidence="4" id="KW-0677">Repeat</keyword>
<dbReference type="FunFam" id="3.80.10.10:FF:000095">
    <property type="entry name" value="LRR receptor-like serine/threonine-protein kinase GSO1"/>
    <property type="match status" value="2"/>
</dbReference>
<protein>
    <recommendedName>
        <fullName evidence="9">Leucine-rich repeat-containing N-terminal plant-type domain-containing protein</fullName>
    </recommendedName>
</protein>
<evidence type="ECO:0000256" key="2">
    <source>
        <dbReference type="ARBA" id="ARBA00022614"/>
    </source>
</evidence>
<dbReference type="PANTHER" id="PTHR27008">
    <property type="entry name" value="OS04G0122200 PROTEIN"/>
    <property type="match status" value="1"/>
</dbReference>
<keyword evidence="8" id="KW-1185">Reference proteome</keyword>
<dbReference type="InterPro" id="IPR001611">
    <property type="entry name" value="Leu-rich_rpt"/>
</dbReference>
<dbReference type="AlphaFoldDB" id="A0A6A6LZ88"/>
<dbReference type="PANTHER" id="PTHR27008:SF585">
    <property type="entry name" value="PROTEIN KINASE DOMAIN-CONTAINING PROTEIN"/>
    <property type="match status" value="1"/>
</dbReference>
<evidence type="ECO:0000256" key="3">
    <source>
        <dbReference type="ARBA" id="ARBA00022692"/>
    </source>
</evidence>
<keyword evidence="5" id="KW-1133">Transmembrane helix</keyword>
<evidence type="ECO:0000256" key="1">
    <source>
        <dbReference type="ARBA" id="ARBA00004167"/>
    </source>
</evidence>
<dbReference type="GO" id="GO:0016020">
    <property type="term" value="C:membrane"/>
    <property type="evidence" value="ECO:0007669"/>
    <property type="project" value="UniProtKB-SubCell"/>
</dbReference>
<dbReference type="Proteomes" id="UP000467840">
    <property type="component" value="Chromosome 9"/>
</dbReference>
<sequence>MIEETYGTVNGTYGAVGTCEVTSIWAGEIPEEIGSLVALQNLNLGNNGLKGTIPINLFNCSSLQSLSLDDIGLTGTMPSEIGELRNLGYLNLQFNSLTGTIPSTLFNMTTLRVIHLWSNQFSGQLPSEFGHGLPNLEEIYLWSNQLTGQLPSSISNCSKLTVIDLGINSFSGPIPDNLGNLMNLECLHINDNLFTDESSVPELSFLSSLTSCKALIRLVLAGNPLNGTLPISIGNFSALHYFSAQSCNIKGNIPREVGQLSNLITLELQNNELIGSVPATLGRLQKLQVLHLQGNKLNGSLPNDICQMSSLGDLILSRNNLSGTLRGLPGGWSIPKSLFKLASLSVLSMQADGLTGEIPAEIGLLSHFRSLIWETMASKAPFKCFTFYVSISISLFNCSSLGILSFDELGLTGTIPSEIGELRNLEYLNLNFPQNLAMVFRIWKKKHIWSNQFSGQLPSSISNCSKLTIVALGANSFSGPIPNSLGNLRNLEVLYIPDNLLPMNLQFRN</sequence>